<reference evidence="1" key="1">
    <citation type="submission" date="2013-07" db="EMBL/GenBank/DDBJ databases">
        <title>Sub-species coevolution in mutualistic symbiosis.</title>
        <authorList>
            <person name="Murfin K."/>
            <person name="Klassen J."/>
            <person name="Lee M."/>
            <person name="Forst S."/>
            <person name="Stock P."/>
            <person name="Goodrich-Blair H."/>
        </authorList>
    </citation>
    <scope>NUCLEOTIDE SEQUENCE [LARGE SCALE GENOMIC DNA]</scope>
    <source>
        <strain evidence="1">Feltiae Moldova</strain>
    </source>
</reference>
<proteinExistence type="predicted"/>
<dbReference type="AlphaFoldDB" id="A0A077NHD6"/>
<gene>
    <name evidence="1" type="ORF">XBFM1_2200012</name>
</gene>
<evidence type="ECO:0000313" key="1">
    <source>
        <dbReference type="EMBL" id="CDH01532.1"/>
    </source>
</evidence>
<sequence>MITLHHPINVVGELVHDLTEFVRAVEELES</sequence>
<dbReference type="HOGENOM" id="CLU_3406143_0_0_6"/>
<dbReference type="EMBL" id="CBSV010000136">
    <property type="protein sequence ID" value="CDH01532.1"/>
    <property type="molecule type" value="Genomic_DNA"/>
</dbReference>
<protein>
    <submittedName>
        <fullName evidence="1">Uncharacterized protein</fullName>
    </submittedName>
</protein>
<comment type="caution">
    <text evidence="1">The sequence shown here is derived from an EMBL/GenBank/DDBJ whole genome shotgun (WGS) entry which is preliminary data.</text>
</comment>
<organism evidence="1">
    <name type="scientific">Xenorhabdus bovienii str. feltiae Moldova</name>
    <dbReference type="NCBI Taxonomy" id="1398200"/>
    <lineage>
        <taxon>Bacteria</taxon>
        <taxon>Pseudomonadati</taxon>
        <taxon>Pseudomonadota</taxon>
        <taxon>Gammaproteobacteria</taxon>
        <taxon>Enterobacterales</taxon>
        <taxon>Morganellaceae</taxon>
        <taxon>Xenorhabdus</taxon>
    </lineage>
</organism>
<dbReference type="Proteomes" id="UP000028487">
    <property type="component" value="Unassembled WGS sequence"/>
</dbReference>
<name>A0A077NHD6_XENBV</name>
<accession>A0A077NHD6</accession>